<sequence length="57" mass="5741">MNPSPGTEPSGLDFDLMVEGSAAAGFSATVSAMHQGLNVVVIEKAKVIGGSTFFVIG</sequence>
<dbReference type="Gene3D" id="3.50.50.60">
    <property type="entry name" value="FAD/NAD(P)-binding domain"/>
    <property type="match status" value="1"/>
</dbReference>
<dbReference type="AlphaFoldDB" id="A0A6P1T0Q7"/>
<organism evidence="1 2">
    <name type="scientific">Algicella marina</name>
    <dbReference type="NCBI Taxonomy" id="2683284"/>
    <lineage>
        <taxon>Bacteria</taxon>
        <taxon>Pseudomonadati</taxon>
        <taxon>Pseudomonadota</taxon>
        <taxon>Alphaproteobacteria</taxon>
        <taxon>Rhodobacterales</taxon>
        <taxon>Paracoccaceae</taxon>
        <taxon>Algicella</taxon>
    </lineage>
</organism>
<dbReference type="EMBL" id="CP046620">
    <property type="protein sequence ID" value="QHQ36318.1"/>
    <property type="molecule type" value="Genomic_DNA"/>
</dbReference>
<dbReference type="InterPro" id="IPR036188">
    <property type="entry name" value="FAD/NAD-bd_sf"/>
</dbReference>
<evidence type="ECO:0000313" key="2">
    <source>
        <dbReference type="Proteomes" id="UP000464495"/>
    </source>
</evidence>
<dbReference type="KEGG" id="amaq:GO499_14605"/>
<keyword evidence="2" id="KW-1185">Reference proteome</keyword>
<accession>A0A6P1T0Q7</accession>
<dbReference type="Proteomes" id="UP000464495">
    <property type="component" value="Chromosome"/>
</dbReference>
<gene>
    <name evidence="1" type="ORF">GO499_14605</name>
</gene>
<protein>
    <submittedName>
        <fullName evidence="1">FAD-dependent oxidoreductase</fullName>
    </submittedName>
</protein>
<name>A0A6P1T0Q7_9RHOB</name>
<reference evidence="1 2" key="1">
    <citation type="submission" date="2019-12" db="EMBL/GenBank/DDBJ databases">
        <title>Complete genome sequence of Algicella marina strain 9Alg 56(T) isolated from the red alga Tichocarpus crinitus.</title>
        <authorList>
            <person name="Kim S.-G."/>
            <person name="Nedashkovskaya O.I."/>
        </authorList>
    </citation>
    <scope>NUCLEOTIDE SEQUENCE [LARGE SCALE GENOMIC DNA]</scope>
    <source>
        <strain evidence="1 2">9Alg 56</strain>
    </source>
</reference>
<dbReference type="SUPFAM" id="SSF51905">
    <property type="entry name" value="FAD/NAD(P)-binding domain"/>
    <property type="match status" value="1"/>
</dbReference>
<proteinExistence type="predicted"/>
<dbReference type="Pfam" id="PF12831">
    <property type="entry name" value="FAD_oxidored"/>
    <property type="match status" value="1"/>
</dbReference>
<evidence type="ECO:0000313" key="1">
    <source>
        <dbReference type="EMBL" id="QHQ36318.1"/>
    </source>
</evidence>